<dbReference type="GeneID" id="9097707"/>
<dbReference type="OrthoDB" id="337038at2759"/>
<dbReference type="PROSITE" id="PS01009">
    <property type="entry name" value="CRISP_1"/>
    <property type="match status" value="1"/>
</dbReference>
<dbReference type="RefSeq" id="XP_002794512.1">
    <property type="nucleotide sequence ID" value="XM_002794466.2"/>
</dbReference>
<dbReference type="InterPro" id="IPR035940">
    <property type="entry name" value="CAP_sf"/>
</dbReference>
<feature type="region of interest" description="Disordered" evidence="1">
    <location>
        <begin position="42"/>
        <end position="110"/>
    </location>
</feature>
<dbReference type="Proteomes" id="UP000002059">
    <property type="component" value="Partially assembled WGS sequence"/>
</dbReference>
<dbReference type="HOGENOM" id="CLU_035730_5_0_1"/>
<dbReference type="InterPro" id="IPR014044">
    <property type="entry name" value="CAP_dom"/>
</dbReference>
<dbReference type="OMA" id="NHNVHRS"/>
<dbReference type="KEGG" id="pbl:PAAG_03057"/>
<feature type="chain" id="PRO_5002908634" description="SCP domain-containing protein" evidence="2">
    <location>
        <begin position="18"/>
        <end position="264"/>
    </location>
</feature>
<accession>C1GYA3</accession>
<feature type="compositionally biased region" description="Pro residues" evidence="1">
    <location>
        <begin position="89"/>
        <end position="104"/>
    </location>
</feature>
<evidence type="ECO:0000256" key="1">
    <source>
        <dbReference type="SAM" id="MobiDB-lite"/>
    </source>
</evidence>
<protein>
    <recommendedName>
        <fullName evidence="3">SCP domain-containing protein</fullName>
    </recommendedName>
</protein>
<dbReference type="Gene3D" id="3.40.33.10">
    <property type="entry name" value="CAP"/>
    <property type="match status" value="1"/>
</dbReference>
<dbReference type="Pfam" id="PF00188">
    <property type="entry name" value="CAP"/>
    <property type="match status" value="1"/>
</dbReference>
<reference evidence="4 5" key="1">
    <citation type="journal article" date="2011" name="PLoS Genet.">
        <title>Comparative genomic analysis of human fungal pathogens causing paracoccidioidomycosis.</title>
        <authorList>
            <person name="Desjardins C.A."/>
            <person name="Champion M.D."/>
            <person name="Holder J.W."/>
            <person name="Muszewska A."/>
            <person name="Goldberg J."/>
            <person name="Bailao A.M."/>
            <person name="Brigido M.M."/>
            <person name="Ferreira M.E."/>
            <person name="Garcia A.M."/>
            <person name="Grynberg M."/>
            <person name="Gujja S."/>
            <person name="Heiman D.I."/>
            <person name="Henn M.R."/>
            <person name="Kodira C.D."/>
            <person name="Leon-Narvaez H."/>
            <person name="Longo L.V."/>
            <person name="Ma L.J."/>
            <person name="Malavazi I."/>
            <person name="Matsuo A.L."/>
            <person name="Morais F.V."/>
            <person name="Pereira M."/>
            <person name="Rodriguez-Brito S."/>
            <person name="Sakthikumar S."/>
            <person name="Salem-Izacc S.M."/>
            <person name="Sykes S.M."/>
            <person name="Teixeira M.M."/>
            <person name="Vallejo M.C."/>
            <person name="Walter M.E."/>
            <person name="Yandava C."/>
            <person name="Young S."/>
            <person name="Zeng Q."/>
            <person name="Zucker J."/>
            <person name="Felipe M.S."/>
            <person name="Goldman G.H."/>
            <person name="Haas B.J."/>
            <person name="McEwen J.G."/>
            <person name="Nino-Vega G."/>
            <person name="Puccia R."/>
            <person name="San-Blas G."/>
            <person name="Soares C.M."/>
            <person name="Birren B.W."/>
            <person name="Cuomo C.A."/>
        </authorList>
    </citation>
    <scope>NUCLEOTIDE SEQUENCE [LARGE SCALE GENOMIC DNA]</scope>
    <source>
        <strain evidence="5">ATCC MYA-826 / Pb01</strain>
    </source>
</reference>
<dbReference type="InterPro" id="IPR001283">
    <property type="entry name" value="CRISP-related"/>
</dbReference>
<organism evidence="4 5">
    <name type="scientific">Paracoccidioides lutzii (strain ATCC MYA-826 / Pb01)</name>
    <name type="common">Paracoccidioides brasiliensis</name>
    <dbReference type="NCBI Taxonomy" id="502779"/>
    <lineage>
        <taxon>Eukaryota</taxon>
        <taxon>Fungi</taxon>
        <taxon>Dikarya</taxon>
        <taxon>Ascomycota</taxon>
        <taxon>Pezizomycotina</taxon>
        <taxon>Eurotiomycetes</taxon>
        <taxon>Eurotiomycetidae</taxon>
        <taxon>Onygenales</taxon>
        <taxon>Ajellomycetaceae</taxon>
        <taxon>Paracoccidioides</taxon>
    </lineage>
</organism>
<evidence type="ECO:0000313" key="5">
    <source>
        <dbReference type="Proteomes" id="UP000002059"/>
    </source>
</evidence>
<dbReference type="AlphaFoldDB" id="C1GYA3"/>
<dbReference type="eggNOG" id="KOG3017">
    <property type="taxonomic scope" value="Eukaryota"/>
</dbReference>
<dbReference type="SUPFAM" id="SSF55797">
    <property type="entry name" value="PR-1-like"/>
    <property type="match status" value="1"/>
</dbReference>
<keyword evidence="2" id="KW-0732">Signal</keyword>
<dbReference type="PRINTS" id="PR00837">
    <property type="entry name" value="V5TPXLIKE"/>
</dbReference>
<dbReference type="PANTHER" id="PTHR10334">
    <property type="entry name" value="CYSTEINE-RICH SECRETORY PROTEIN-RELATED"/>
    <property type="match status" value="1"/>
</dbReference>
<evidence type="ECO:0000313" key="4">
    <source>
        <dbReference type="EMBL" id="EEH41494.1"/>
    </source>
</evidence>
<dbReference type="VEuPathDB" id="FungiDB:PAAG_03057"/>
<evidence type="ECO:0000256" key="2">
    <source>
        <dbReference type="SAM" id="SignalP"/>
    </source>
</evidence>
<proteinExistence type="predicted"/>
<keyword evidence="5" id="KW-1185">Reference proteome</keyword>
<feature type="domain" description="SCP" evidence="3">
    <location>
        <begin position="109"/>
        <end position="247"/>
    </location>
</feature>
<dbReference type="InterPro" id="IPR018244">
    <property type="entry name" value="Allrgn_V5/Tpx1_CS"/>
</dbReference>
<dbReference type="SMART" id="SM00198">
    <property type="entry name" value="SCP"/>
    <property type="match status" value="1"/>
</dbReference>
<dbReference type="FunFam" id="3.40.33.10:FF:000018">
    <property type="entry name" value="SCP-like extracellular protein, putative"/>
    <property type="match status" value="1"/>
</dbReference>
<dbReference type="GO" id="GO:0005576">
    <property type="term" value="C:extracellular region"/>
    <property type="evidence" value="ECO:0007669"/>
    <property type="project" value="InterPro"/>
</dbReference>
<dbReference type="EMBL" id="KN293999">
    <property type="protein sequence ID" value="EEH41494.1"/>
    <property type="molecule type" value="Genomic_DNA"/>
</dbReference>
<sequence>MRSSIILNAILVSASIANPIQRRAYATDVTIVTVTEYVIAGNQPTPTPNPDNAAVQADPKNQKPKYTKPEPEPEPEPQPQPQPSYEQEPAPPVAKPKPSTPPTPSYGTDYKSLVLKHHNIHRANHSAPSLTWSDSMESYALTLANRCVFKHDVSIGDESYGQNIGYGIDRQNIGKMITNLMYNNEADLYIDLYGEDNPDMSRFSDWGHFTQIVWKSTKSVGCATVKCSNYLGWNTVCNYSPPGNFAGRYASNVARPAGAAMAVA</sequence>
<gene>
    <name evidence="4" type="ORF">PAAG_03057</name>
</gene>
<feature type="signal peptide" evidence="2">
    <location>
        <begin position="1"/>
        <end position="17"/>
    </location>
</feature>
<evidence type="ECO:0000259" key="3">
    <source>
        <dbReference type="SMART" id="SM00198"/>
    </source>
</evidence>
<name>C1GYA3_PARBA</name>